<evidence type="ECO:0000256" key="1">
    <source>
        <dbReference type="ARBA" id="ARBA00004429"/>
    </source>
</evidence>
<evidence type="ECO:0000256" key="5">
    <source>
        <dbReference type="ARBA" id="ARBA00022989"/>
    </source>
</evidence>
<comment type="caution">
    <text evidence="7">Lacks conserved residue(s) required for the propagation of feature annotation.</text>
</comment>
<dbReference type="PIRSF" id="PIRSF006066">
    <property type="entry name" value="HI0050"/>
    <property type="match status" value="1"/>
</dbReference>
<organism evidence="9 10">
    <name type="scientific">Billgrantia gudaonensis</name>
    <dbReference type="NCBI Taxonomy" id="376427"/>
    <lineage>
        <taxon>Bacteria</taxon>
        <taxon>Pseudomonadati</taxon>
        <taxon>Pseudomonadota</taxon>
        <taxon>Gammaproteobacteria</taxon>
        <taxon>Oceanospirillales</taxon>
        <taxon>Halomonadaceae</taxon>
        <taxon>Billgrantia</taxon>
    </lineage>
</organism>
<evidence type="ECO:0000259" key="8">
    <source>
        <dbReference type="Pfam" id="PF06808"/>
    </source>
</evidence>
<keyword evidence="5 7" id="KW-1133">Transmembrane helix</keyword>
<comment type="subunit">
    <text evidence="7">The complex comprises the extracytoplasmic solute receptor protein and the two transmembrane proteins.</text>
</comment>
<dbReference type="InterPro" id="IPR004681">
    <property type="entry name" value="TRAP_DctM"/>
</dbReference>
<feature type="transmembrane region" description="Helical" evidence="7">
    <location>
        <begin position="211"/>
        <end position="234"/>
    </location>
</feature>
<dbReference type="STRING" id="376427.SAMN04487954_12229"/>
<feature type="domain" description="TRAP C4-dicarboxylate transport system permease DctM subunit" evidence="8">
    <location>
        <begin position="7"/>
        <end position="414"/>
    </location>
</feature>
<sequence>MLLVLLSVLVACFIINIPIGFAMGIATLASLTASGMMPIEMLPQRMVAGINSFPLLAIPLFMMAGAIMERGGISRRIVELASSLVGHFQGGLAAVSVMACAFFASISGSAPGTAAAVGELTIPEMVKRGYSKSYASSVVASASCLGVVIPPSITFILFGIVANVSIGQLFIAGIIPGALLASALIVASIWRSHRLGYPAEKKQDWRQRWQSFTNSSLGILMPVIILGGIMTGAFTPTESAGIAVVYGLIVSSLIYKELSWKDLPPIFYKAALNSAMIVLLIAVASPFGWIMTVEQVPQMVSSTMLGISSNVYLILMLMIVLYLILGTFMETGAIILLVVPIFSPIAQQLGVDMVHFGVITVVALAIGMATPPVGITLFATCSISGVSIGQLSRMIVPFLLTLIGCLILLAFIPMLSTFLPKLVFAL</sequence>
<comment type="subcellular location">
    <subcellularLocation>
        <location evidence="1 7">Cell inner membrane</location>
        <topology evidence="1 7">Multi-pass membrane protein</topology>
    </subcellularLocation>
</comment>
<keyword evidence="10" id="KW-1185">Reference proteome</keyword>
<accession>A0A1G9DMT3</accession>
<keyword evidence="7" id="KW-0813">Transport</keyword>
<name>A0A1G9DMT3_9GAMM</name>
<dbReference type="OrthoDB" id="9796052at2"/>
<dbReference type="RefSeq" id="WP_089688996.1">
    <property type="nucleotide sequence ID" value="NZ_FNES01000022.1"/>
</dbReference>
<dbReference type="Proteomes" id="UP000198525">
    <property type="component" value="Unassembled WGS sequence"/>
</dbReference>
<dbReference type="Pfam" id="PF06808">
    <property type="entry name" value="DctM"/>
    <property type="match status" value="1"/>
</dbReference>
<feature type="transmembrane region" description="Helical" evidence="7">
    <location>
        <begin position="311"/>
        <end position="342"/>
    </location>
</feature>
<dbReference type="NCBIfam" id="TIGR00786">
    <property type="entry name" value="dctM"/>
    <property type="match status" value="1"/>
</dbReference>
<dbReference type="PANTHER" id="PTHR33362">
    <property type="entry name" value="SIALIC ACID TRAP TRANSPORTER PERMEASE PROTEIN SIAT-RELATED"/>
    <property type="match status" value="1"/>
</dbReference>
<dbReference type="PANTHER" id="PTHR33362:SF2">
    <property type="entry name" value="TRAP TRANSPORTER LARGE PERMEASE PROTEIN"/>
    <property type="match status" value="1"/>
</dbReference>
<keyword evidence="2" id="KW-1003">Cell membrane</keyword>
<keyword evidence="3 7" id="KW-0997">Cell inner membrane</keyword>
<evidence type="ECO:0000256" key="2">
    <source>
        <dbReference type="ARBA" id="ARBA00022475"/>
    </source>
</evidence>
<feature type="transmembrane region" description="Helical" evidence="7">
    <location>
        <begin position="46"/>
        <end position="67"/>
    </location>
</feature>
<feature type="transmembrane region" description="Helical" evidence="7">
    <location>
        <begin position="240"/>
        <end position="258"/>
    </location>
</feature>
<gene>
    <name evidence="9" type="ORF">SAMN04487954_12229</name>
</gene>
<feature type="transmembrane region" description="Helical" evidence="7">
    <location>
        <begin position="373"/>
        <end position="391"/>
    </location>
</feature>
<dbReference type="GO" id="GO:0005886">
    <property type="term" value="C:plasma membrane"/>
    <property type="evidence" value="ECO:0007669"/>
    <property type="project" value="UniProtKB-SubCell"/>
</dbReference>
<proteinExistence type="inferred from homology"/>
<evidence type="ECO:0000256" key="7">
    <source>
        <dbReference type="RuleBase" id="RU369079"/>
    </source>
</evidence>
<dbReference type="GO" id="GO:0022857">
    <property type="term" value="F:transmembrane transporter activity"/>
    <property type="evidence" value="ECO:0007669"/>
    <property type="project" value="UniProtKB-UniRule"/>
</dbReference>
<evidence type="ECO:0000256" key="4">
    <source>
        <dbReference type="ARBA" id="ARBA00022692"/>
    </source>
</evidence>
<feature type="transmembrane region" description="Helical" evidence="7">
    <location>
        <begin position="166"/>
        <end position="190"/>
    </location>
</feature>
<comment type="function">
    <text evidence="7">Part of the tripartite ATP-independent periplasmic (TRAP) transport system.</text>
</comment>
<evidence type="ECO:0000313" key="9">
    <source>
        <dbReference type="EMBL" id="SDK65198.1"/>
    </source>
</evidence>
<comment type="similarity">
    <text evidence="7">Belongs to the TRAP transporter large permease family.</text>
</comment>
<feature type="transmembrane region" description="Helical" evidence="7">
    <location>
        <begin position="270"/>
        <end position="291"/>
    </location>
</feature>
<keyword evidence="4 7" id="KW-0812">Transmembrane</keyword>
<protein>
    <recommendedName>
        <fullName evidence="7">TRAP transporter large permease protein</fullName>
    </recommendedName>
</protein>
<dbReference type="EMBL" id="FNES01000022">
    <property type="protein sequence ID" value="SDK65198.1"/>
    <property type="molecule type" value="Genomic_DNA"/>
</dbReference>
<evidence type="ECO:0000256" key="6">
    <source>
        <dbReference type="ARBA" id="ARBA00023136"/>
    </source>
</evidence>
<evidence type="ECO:0000313" key="10">
    <source>
        <dbReference type="Proteomes" id="UP000198525"/>
    </source>
</evidence>
<reference evidence="9 10" key="1">
    <citation type="submission" date="2016-10" db="EMBL/GenBank/DDBJ databases">
        <authorList>
            <person name="de Groot N.N."/>
        </authorList>
    </citation>
    <scope>NUCLEOTIDE SEQUENCE [LARGE SCALE GENOMIC DNA]</scope>
    <source>
        <strain evidence="9 10">CGMCC 1.6133</strain>
    </source>
</reference>
<dbReference type="InterPro" id="IPR010656">
    <property type="entry name" value="DctM"/>
</dbReference>
<feature type="transmembrane region" description="Helical" evidence="7">
    <location>
        <begin position="398"/>
        <end position="419"/>
    </location>
</feature>
<evidence type="ECO:0000256" key="3">
    <source>
        <dbReference type="ARBA" id="ARBA00022519"/>
    </source>
</evidence>
<feature type="transmembrane region" description="Helical" evidence="7">
    <location>
        <begin position="134"/>
        <end position="160"/>
    </location>
</feature>
<dbReference type="AlphaFoldDB" id="A0A1G9DMT3"/>
<keyword evidence="6 7" id="KW-0472">Membrane</keyword>